<dbReference type="RefSeq" id="WP_149678980.1">
    <property type="nucleotide sequence ID" value="NZ_FQZP01000032.1"/>
</dbReference>
<organism evidence="3 4">
    <name type="scientific">Thermoclostridium caenicola</name>
    <dbReference type="NCBI Taxonomy" id="659425"/>
    <lineage>
        <taxon>Bacteria</taxon>
        <taxon>Bacillati</taxon>
        <taxon>Bacillota</taxon>
        <taxon>Clostridia</taxon>
        <taxon>Eubacteriales</taxon>
        <taxon>Oscillospiraceae</taxon>
        <taxon>Thermoclostridium</taxon>
    </lineage>
</organism>
<accession>A0A1M6HFA4</accession>
<evidence type="ECO:0000256" key="1">
    <source>
        <dbReference type="SAM" id="MobiDB-lite"/>
    </source>
</evidence>
<sequence length="506" mass="56458">MTGRQLLTALALSLTLVVFSACGGNQQGKQPEENPGTTAVNSENVPSPSGGTNGNTIANAGEQVINQQVVELPDAAFLSAYPGVLRCMSLTLEQIITVLGTHFELYENTAQGYDIYKFPEHDLVLEYDTISEKLSTIWAGNTPYYVYSGTIASFDIDNDGREEEIAAYEDANLNGRVTVFSKEGLILADQTTDYFGGRCRMHLMVGYGPEKESLIILDTNNPKECEVFSYANGKLISMLPPAPANTGEHAIVESAQDRVILKFPDQGIIYDCPLPQHLIQSYPEGSTDFLYQFDRRIRPVIKDNVLYLSERTSLQIKFYGMEEDFSTCIDVAQVVREYQYAGGGKWQHLSTTGGPKYGKNSLAQGLHANDFRVGDVALLSPIRVVAPKIGMNLDQYSEYDLLAGILYRQGGICVGVTNELVSYISLEKDGEVETSRGLRIFHSKQQAMDLYGLPDRGYYEDSVWTYYRLRDERTADGIYRMADTFNIEFDGDSVRKIWMSEYISIY</sequence>
<dbReference type="Proteomes" id="UP000324781">
    <property type="component" value="Unassembled WGS sequence"/>
</dbReference>
<keyword evidence="4" id="KW-1185">Reference proteome</keyword>
<dbReference type="PROSITE" id="PS51257">
    <property type="entry name" value="PROKAR_LIPOPROTEIN"/>
    <property type="match status" value="1"/>
</dbReference>
<protein>
    <recommendedName>
        <fullName evidence="5">Repeat domain-containing protein</fullName>
    </recommendedName>
</protein>
<dbReference type="AlphaFoldDB" id="A0A1M6HFA4"/>
<reference evidence="3 4" key="1">
    <citation type="submission" date="2016-11" db="EMBL/GenBank/DDBJ databases">
        <authorList>
            <person name="Varghese N."/>
            <person name="Submissions S."/>
        </authorList>
    </citation>
    <scope>NUCLEOTIDE SEQUENCE [LARGE SCALE GENOMIC DNA]</scope>
    <source>
        <strain evidence="3 4">DSM 19027</strain>
    </source>
</reference>
<evidence type="ECO:0008006" key="5">
    <source>
        <dbReference type="Google" id="ProtNLM"/>
    </source>
</evidence>
<evidence type="ECO:0000313" key="3">
    <source>
        <dbReference type="EMBL" id="SHJ20891.1"/>
    </source>
</evidence>
<gene>
    <name evidence="3" type="ORF">SAMN05444373_10327</name>
</gene>
<proteinExistence type="predicted"/>
<evidence type="ECO:0000256" key="2">
    <source>
        <dbReference type="SAM" id="SignalP"/>
    </source>
</evidence>
<feature type="compositionally biased region" description="Polar residues" evidence="1">
    <location>
        <begin position="25"/>
        <end position="49"/>
    </location>
</feature>
<keyword evidence="2" id="KW-0732">Signal</keyword>
<feature type="chain" id="PRO_5039639797" description="Repeat domain-containing protein" evidence="2">
    <location>
        <begin position="21"/>
        <end position="506"/>
    </location>
</feature>
<evidence type="ECO:0000313" key="4">
    <source>
        <dbReference type="Proteomes" id="UP000324781"/>
    </source>
</evidence>
<dbReference type="EMBL" id="FQZP01000032">
    <property type="protein sequence ID" value="SHJ20891.1"/>
    <property type="molecule type" value="Genomic_DNA"/>
</dbReference>
<feature type="region of interest" description="Disordered" evidence="1">
    <location>
        <begin position="25"/>
        <end position="57"/>
    </location>
</feature>
<name>A0A1M6HFA4_9FIRM</name>
<feature type="signal peptide" evidence="2">
    <location>
        <begin position="1"/>
        <end position="20"/>
    </location>
</feature>